<accession>A0ACB9YKY3</accession>
<name>A0ACB9YKY3_9PEZI</name>
<gene>
    <name evidence="1" type="ORF">F4820DRAFT_462346</name>
</gene>
<protein>
    <submittedName>
        <fullName evidence="1">Beta-lactamase/transpeptidase-like protein</fullName>
    </submittedName>
</protein>
<comment type="caution">
    <text evidence="1">The sequence shown here is derived from an EMBL/GenBank/DDBJ whole genome shotgun (WGS) entry which is preliminary data.</text>
</comment>
<proteinExistence type="predicted"/>
<evidence type="ECO:0000313" key="2">
    <source>
        <dbReference type="Proteomes" id="UP001497700"/>
    </source>
</evidence>
<dbReference type="Proteomes" id="UP001497700">
    <property type="component" value="Unassembled WGS sequence"/>
</dbReference>
<keyword evidence="2" id="KW-1185">Reference proteome</keyword>
<dbReference type="EMBL" id="MU393623">
    <property type="protein sequence ID" value="KAI4859603.1"/>
    <property type="molecule type" value="Genomic_DNA"/>
</dbReference>
<evidence type="ECO:0000313" key="1">
    <source>
        <dbReference type="EMBL" id="KAI4859603.1"/>
    </source>
</evidence>
<organism evidence="1 2">
    <name type="scientific">Hypoxylon rubiginosum</name>
    <dbReference type="NCBI Taxonomy" id="110542"/>
    <lineage>
        <taxon>Eukaryota</taxon>
        <taxon>Fungi</taxon>
        <taxon>Dikarya</taxon>
        <taxon>Ascomycota</taxon>
        <taxon>Pezizomycotina</taxon>
        <taxon>Sordariomycetes</taxon>
        <taxon>Xylariomycetidae</taxon>
        <taxon>Xylariales</taxon>
        <taxon>Hypoxylaceae</taxon>
        <taxon>Hypoxylon</taxon>
    </lineage>
</organism>
<sequence length="333" mass="37462">MTKLHTSVAALQLVERGFVTLEEDVSDLIPSFAKQKILTGFTDDGTPTFRKRKKPVTLRHLLTHSAGAGYPFLHESLHKFVQWKKLSKEAGTVDELFDTPLLYEPGEGFLYGSAADRVGQVIEKLTGQSLEEYMREHIWEPLGMDSTTFFPEQHPHIQARRVPMTFSADGKSPAAENPDAPTFTTFLREPFGGQGLFASMRDHGKLLHSLLVDDGKVLNRETAAMMFRPQLSSASKRDLLDKMQNPWWVVGDFPPTGEYDWGLASILIDGDSHPYRRNGALAWYGAANTFWFIDREAGVCGVFGTQVLPPFNSRIKPLIKAFEEETYRRVGKL</sequence>
<reference evidence="1 2" key="1">
    <citation type="journal article" date="2022" name="New Phytol.">
        <title>Ecological generalism drives hyperdiversity of secondary metabolite gene clusters in xylarialean endophytes.</title>
        <authorList>
            <person name="Franco M.E.E."/>
            <person name="Wisecaver J.H."/>
            <person name="Arnold A.E."/>
            <person name="Ju Y.M."/>
            <person name="Slot J.C."/>
            <person name="Ahrendt S."/>
            <person name="Moore L.P."/>
            <person name="Eastman K.E."/>
            <person name="Scott K."/>
            <person name="Konkel Z."/>
            <person name="Mondo S.J."/>
            <person name="Kuo A."/>
            <person name="Hayes R.D."/>
            <person name="Haridas S."/>
            <person name="Andreopoulos B."/>
            <person name="Riley R."/>
            <person name="LaButti K."/>
            <person name="Pangilinan J."/>
            <person name="Lipzen A."/>
            <person name="Amirebrahimi M."/>
            <person name="Yan J."/>
            <person name="Adam C."/>
            <person name="Keymanesh K."/>
            <person name="Ng V."/>
            <person name="Louie K."/>
            <person name="Northen T."/>
            <person name="Drula E."/>
            <person name="Henrissat B."/>
            <person name="Hsieh H.M."/>
            <person name="Youens-Clark K."/>
            <person name="Lutzoni F."/>
            <person name="Miadlikowska J."/>
            <person name="Eastwood D.C."/>
            <person name="Hamelin R.C."/>
            <person name="Grigoriev I.V."/>
            <person name="U'Ren J.M."/>
        </authorList>
    </citation>
    <scope>NUCLEOTIDE SEQUENCE [LARGE SCALE GENOMIC DNA]</scope>
    <source>
        <strain evidence="1 2">CBS 119005</strain>
    </source>
</reference>